<reference evidence="1" key="1">
    <citation type="submission" date="2023-06" db="EMBL/GenBank/DDBJ databases">
        <title>Identification of two novel mycobacterium reveal diversities and complexities of Mycobacterium gordonae clade.</title>
        <authorList>
            <person name="Matsumoto Y."/>
            <person name="Nakamura S."/>
            <person name="Motooka D."/>
            <person name="Fukushima K."/>
        </authorList>
    </citation>
    <scope>NUCLEOTIDE SEQUENCE</scope>
    <source>
        <strain evidence="1">TY812</strain>
    </source>
</reference>
<protein>
    <submittedName>
        <fullName evidence="1">Imm61 family immunity protein</fullName>
    </submittedName>
</protein>
<comment type="caution">
    <text evidence="1">The sequence shown here is derived from an EMBL/GenBank/DDBJ whole genome shotgun (WGS) entry which is preliminary data.</text>
</comment>
<dbReference type="EMBL" id="JAUFSA010000007">
    <property type="protein sequence ID" value="MDP7739752.1"/>
    <property type="molecule type" value="Genomic_DNA"/>
</dbReference>
<evidence type="ECO:0000313" key="3">
    <source>
        <dbReference type="Proteomes" id="UP001229081"/>
    </source>
</evidence>
<dbReference type="Pfam" id="PF15598">
    <property type="entry name" value="Imm61"/>
    <property type="match status" value="1"/>
</dbReference>
<sequence>MPQLCSSAIGLSSESRGWAQAANYTWTNDEAGNLVLSSAVGGSTRYYIRARGRYRIELRESFAPHQSSRLKLFVSDAGVLERHLISLLGEEIREDLDLPYLDLAFAESDLADGFALDDYVNGHRVLRLNDVGPVAAAPDRQLSLVTLVPLSHFLSWTVADLKRSFLSLTGAPVLRGRFYAPAPPPRWLAAPE</sequence>
<dbReference type="Proteomes" id="UP001229081">
    <property type="component" value="Unassembled WGS sequence"/>
</dbReference>
<proteinExistence type="predicted"/>
<dbReference type="AlphaFoldDB" id="A0AAJ1SC55"/>
<accession>A0AAJ1SC55</accession>
<gene>
    <name evidence="1" type="ORF">QXL92_34020</name>
    <name evidence="2" type="ORF">QXL92_34045</name>
</gene>
<organism evidence="1 3">
    <name type="scientific">Mycobacterium paragordonae</name>
    <dbReference type="NCBI Taxonomy" id="1389713"/>
    <lineage>
        <taxon>Bacteria</taxon>
        <taxon>Bacillati</taxon>
        <taxon>Actinomycetota</taxon>
        <taxon>Actinomycetes</taxon>
        <taxon>Mycobacteriales</taxon>
        <taxon>Mycobacteriaceae</taxon>
        <taxon>Mycobacterium</taxon>
    </lineage>
</organism>
<dbReference type="EMBL" id="JAUFSA010000007">
    <property type="protein sequence ID" value="MDP7739747.1"/>
    <property type="molecule type" value="Genomic_DNA"/>
</dbReference>
<dbReference type="InterPro" id="IPR028953">
    <property type="entry name" value="Imm_IFT-like"/>
</dbReference>
<evidence type="ECO:0000313" key="1">
    <source>
        <dbReference type="EMBL" id="MDP7739747.1"/>
    </source>
</evidence>
<evidence type="ECO:0000313" key="2">
    <source>
        <dbReference type="EMBL" id="MDP7739752.1"/>
    </source>
</evidence>
<name>A0AAJ1SC55_9MYCO</name>
<dbReference type="RefSeq" id="WP_306256163.1">
    <property type="nucleotide sequence ID" value="NZ_JAUFSA010000007.1"/>
</dbReference>